<dbReference type="Gene3D" id="3.30.460.10">
    <property type="entry name" value="Beta Polymerase, domain 2"/>
    <property type="match status" value="1"/>
</dbReference>
<keyword evidence="4" id="KW-0548">Nucleotidyltransferase</keyword>
<feature type="domain" description="Ubiquitin-like" evidence="8">
    <location>
        <begin position="448"/>
        <end position="520"/>
    </location>
</feature>
<dbReference type="SMART" id="SM00213">
    <property type="entry name" value="UBQ"/>
    <property type="match status" value="2"/>
</dbReference>
<dbReference type="Pfam" id="PF10421">
    <property type="entry name" value="OAS1_C"/>
    <property type="match status" value="1"/>
</dbReference>
<dbReference type="PROSITE" id="PS50152">
    <property type="entry name" value="25A_SYNTH_3"/>
    <property type="match status" value="1"/>
</dbReference>
<dbReference type="GO" id="GO:0045071">
    <property type="term" value="P:negative regulation of viral genome replication"/>
    <property type="evidence" value="ECO:0007669"/>
    <property type="project" value="TreeGrafter"/>
</dbReference>
<evidence type="ECO:0000313" key="9">
    <source>
        <dbReference type="Ensembl" id="ENSCCNP00000018713.1"/>
    </source>
</evidence>
<proteinExistence type="inferred from homology"/>
<dbReference type="Gene3D" id="1.10.1410.20">
    <property type="entry name" value="2'-5'-oligoadenylate synthetase 1, domain 2"/>
    <property type="match status" value="1"/>
</dbReference>
<dbReference type="InterPro" id="IPR018952">
    <property type="entry name" value="2-5-oligoAdlate_synth_1_dom2/C"/>
</dbReference>
<keyword evidence="4" id="KW-0808">Transferase</keyword>
<dbReference type="InterPro" id="IPR043519">
    <property type="entry name" value="NT_sf"/>
</dbReference>
<dbReference type="FunFam" id="1.10.1410.20:FF:000001">
    <property type="entry name" value="2'-5'-oligoadenylate synthetase 1"/>
    <property type="match status" value="1"/>
</dbReference>
<evidence type="ECO:0000259" key="8">
    <source>
        <dbReference type="PROSITE" id="PS50053"/>
    </source>
</evidence>
<keyword evidence="7" id="KW-0051">Antiviral defense</keyword>
<keyword evidence="5" id="KW-0391">Immunity</keyword>
<dbReference type="GO" id="GO:0001730">
    <property type="term" value="F:2'-5'-oligoadenylate synthetase activity"/>
    <property type="evidence" value="ECO:0007669"/>
    <property type="project" value="UniProtKB-EC"/>
</dbReference>
<evidence type="ECO:0000256" key="3">
    <source>
        <dbReference type="ARBA" id="ARBA00022588"/>
    </source>
</evidence>
<dbReference type="InterPro" id="IPR029071">
    <property type="entry name" value="Ubiquitin-like_domsf"/>
</dbReference>
<dbReference type="GO" id="GO:0005524">
    <property type="term" value="F:ATP binding"/>
    <property type="evidence" value="ECO:0007669"/>
    <property type="project" value="UniProtKB-KW"/>
</dbReference>
<dbReference type="PROSITE" id="PS00833">
    <property type="entry name" value="25A_SYNTH_2"/>
    <property type="match status" value="1"/>
</dbReference>
<keyword evidence="3" id="KW-0399">Innate immunity</keyword>
<dbReference type="GO" id="GO:0051607">
    <property type="term" value="P:defense response to virus"/>
    <property type="evidence" value="ECO:0007669"/>
    <property type="project" value="UniProtKB-KW"/>
</dbReference>
<dbReference type="SUPFAM" id="SSF54236">
    <property type="entry name" value="Ubiquitin-like"/>
    <property type="match status" value="2"/>
</dbReference>
<dbReference type="InterPro" id="IPR043518">
    <property type="entry name" value="2-5OAS_N_CS"/>
</dbReference>
<protein>
    <recommendedName>
        <fullName evidence="2">2'-5' oligoadenylate synthase</fullName>
        <ecNumber evidence="2">2.7.7.84</ecNumber>
    </recommendedName>
</protein>
<dbReference type="GeneID" id="109696158"/>
<dbReference type="GO" id="GO:0005654">
    <property type="term" value="C:nucleoplasm"/>
    <property type="evidence" value="ECO:0007669"/>
    <property type="project" value="TreeGrafter"/>
</dbReference>
<dbReference type="SUPFAM" id="SSF81301">
    <property type="entry name" value="Nucleotidyltransferase"/>
    <property type="match status" value="1"/>
</dbReference>
<dbReference type="CDD" id="cd16103">
    <property type="entry name" value="Ubl2_OASL"/>
    <property type="match status" value="1"/>
</dbReference>
<organism evidence="9">
    <name type="scientific">Castor canadensis</name>
    <name type="common">American beaver</name>
    <dbReference type="NCBI Taxonomy" id="51338"/>
    <lineage>
        <taxon>Eukaryota</taxon>
        <taxon>Metazoa</taxon>
        <taxon>Chordata</taxon>
        <taxon>Craniata</taxon>
        <taxon>Vertebrata</taxon>
        <taxon>Euteleostomi</taxon>
        <taxon>Mammalia</taxon>
        <taxon>Eutheria</taxon>
        <taxon>Euarchontoglires</taxon>
        <taxon>Glires</taxon>
        <taxon>Rodentia</taxon>
        <taxon>Castorimorpha</taxon>
        <taxon>Castoridae</taxon>
        <taxon>Castor</taxon>
    </lineage>
</organism>
<dbReference type="AlphaFoldDB" id="A0A8C0X6N7"/>
<evidence type="ECO:0000256" key="4">
    <source>
        <dbReference type="ARBA" id="ARBA00022695"/>
    </source>
</evidence>
<dbReference type="GO" id="GO:0016020">
    <property type="term" value="C:membrane"/>
    <property type="evidence" value="ECO:0007669"/>
    <property type="project" value="TreeGrafter"/>
</dbReference>
<evidence type="ECO:0000256" key="6">
    <source>
        <dbReference type="ARBA" id="ARBA00022884"/>
    </source>
</evidence>
<dbReference type="CDD" id="cd01811">
    <property type="entry name" value="Ubl1_OASL"/>
    <property type="match status" value="1"/>
</dbReference>
<dbReference type="PROSITE" id="PS00832">
    <property type="entry name" value="25A_SYNTH_1"/>
    <property type="match status" value="1"/>
</dbReference>
<dbReference type="GO" id="GO:0046872">
    <property type="term" value="F:metal ion binding"/>
    <property type="evidence" value="ECO:0007669"/>
    <property type="project" value="UniProtKB-KW"/>
</dbReference>
<dbReference type="GO" id="GO:0005829">
    <property type="term" value="C:cytosol"/>
    <property type="evidence" value="ECO:0007669"/>
    <property type="project" value="TreeGrafter"/>
</dbReference>
<dbReference type="PANTHER" id="PTHR11258:SF7">
    <property type="entry name" value="2'-5'-OLIGOADENYLATE SYNTHASE-LIKE PROTEIN 2"/>
    <property type="match status" value="1"/>
</dbReference>
<dbReference type="InterPro" id="IPR000626">
    <property type="entry name" value="Ubiquitin-like_dom"/>
</dbReference>
<dbReference type="GO" id="GO:0003725">
    <property type="term" value="F:double-stranded RNA binding"/>
    <property type="evidence" value="ECO:0007669"/>
    <property type="project" value="TreeGrafter"/>
</dbReference>
<dbReference type="PROSITE" id="PS50053">
    <property type="entry name" value="UBIQUITIN_2"/>
    <property type="match status" value="1"/>
</dbReference>
<dbReference type="FunFam" id="3.30.460.10:FF:000007">
    <property type="entry name" value="2'-5'-oligoadenylate synthetase 1"/>
    <property type="match status" value="1"/>
</dbReference>
<keyword evidence="6" id="KW-0694">RNA-binding</keyword>
<evidence type="ECO:0000256" key="7">
    <source>
        <dbReference type="ARBA" id="ARBA00023118"/>
    </source>
</evidence>
<sequence length="520" mass="60182">MEPFQDLYETPGDRLDAFLEHSLQPQGDWKEEGQDVWRRMERFFREQCFRDELVLDQEISVLKVVKGGSSGKGTTLNHCSDQDMVLFLSCFSSFEDQAQHREAIINFIEEKLDHCRRSLAYNITVVQHREGKRVPRSLTLQVQPKKNSDTIRVDVLLAFDALESCCLDSKPAAEIYENLITTGGHPGEFSSSFTELQRHFVKSRPVKLKNLLRLVKFWYLKYVKCKYGRAALPPKYALELLTIYAWEMGTDKSDNFNMDEGLVAVMKLLRDYEDICIYWTKYYDFQNKIVRDFIKQQLKSSRPIILDPADPTNNLGKRKGWNLMAKEAVHCLRQVCCLTEDPSQSWRVQRARDVQVTVKQTGKKSLSLLVNPYSPIWKMKAEIKRTSDLQEGHPHLLFQEPEEERQLRLSFQEPGGERQLLSSQKTLAYYGIFSKVNIRALETLPPEIQVFVKDSSGQSKPYAIHPDDTILDLKNIIEGAGGPYVEDQKLMFQGRQLKNHCILSDLQIEDCDTIVLIRRS</sequence>
<reference evidence="9" key="1">
    <citation type="submission" date="2023-09" db="UniProtKB">
        <authorList>
            <consortium name="Ensembl"/>
        </authorList>
    </citation>
    <scope>IDENTIFICATION</scope>
</reference>
<comment type="similarity">
    <text evidence="1">Belongs to the 2-5A synthase family.</text>
</comment>
<dbReference type="EC" id="2.7.7.84" evidence="2"/>
<dbReference type="PANTHER" id="PTHR11258">
    <property type="entry name" value="2-5 OLIGOADENYLATE SYNTHETASE"/>
    <property type="match status" value="1"/>
</dbReference>
<evidence type="ECO:0000256" key="5">
    <source>
        <dbReference type="ARBA" id="ARBA00022859"/>
    </source>
</evidence>
<dbReference type="GO" id="GO:0045087">
    <property type="term" value="P:innate immune response"/>
    <property type="evidence" value="ECO:0007669"/>
    <property type="project" value="UniProtKB-KW"/>
</dbReference>
<dbReference type="RefSeq" id="XP_073917391.1">
    <property type="nucleotide sequence ID" value="XM_074061290.1"/>
</dbReference>
<accession>A0A8C0X6N7</accession>
<name>A0A8C0X6N7_CASCN</name>
<evidence type="ECO:0000256" key="1">
    <source>
        <dbReference type="ARBA" id="ARBA00009526"/>
    </source>
</evidence>
<dbReference type="SUPFAM" id="SSF81631">
    <property type="entry name" value="PAP/OAS1 substrate-binding domain"/>
    <property type="match status" value="1"/>
</dbReference>
<dbReference type="FunFam" id="3.10.20.90:FF:000205">
    <property type="entry name" value="2'-5'-oligoadenylate synthase-like protein 2"/>
    <property type="match status" value="1"/>
</dbReference>
<evidence type="ECO:0000256" key="2">
    <source>
        <dbReference type="ARBA" id="ARBA00012577"/>
    </source>
</evidence>
<dbReference type="Pfam" id="PF00240">
    <property type="entry name" value="ubiquitin"/>
    <property type="match status" value="1"/>
</dbReference>
<gene>
    <name evidence="9" type="primary">LOC109696158</name>
</gene>
<dbReference type="Gene3D" id="3.10.20.90">
    <property type="entry name" value="Phosphatidylinositol 3-kinase Catalytic Subunit, Chain A, domain 1"/>
    <property type="match status" value="1"/>
</dbReference>
<dbReference type="InterPro" id="IPR006117">
    <property type="entry name" value="2-5OAS_C_CS"/>
</dbReference>
<dbReference type="Ensembl" id="ENSCCNT00000024307.1">
    <property type="protein sequence ID" value="ENSCCNP00000018713.1"/>
    <property type="gene ID" value="ENSCCNG00000018924.1"/>
</dbReference>